<dbReference type="GeneID" id="108858972"/>
<accession>A0A6J0NVZ6</accession>
<keyword evidence="1" id="KW-0812">Transmembrane</keyword>
<dbReference type="Proteomes" id="UP000504610">
    <property type="component" value="Chromosome 5"/>
</dbReference>
<dbReference type="AlphaFoldDB" id="A0A6J0NVZ6"/>
<feature type="transmembrane region" description="Helical" evidence="1">
    <location>
        <begin position="15"/>
        <end position="37"/>
    </location>
</feature>
<proteinExistence type="predicted"/>
<evidence type="ECO:0000256" key="1">
    <source>
        <dbReference type="SAM" id="Phobius"/>
    </source>
</evidence>
<evidence type="ECO:0000313" key="2">
    <source>
        <dbReference type="Proteomes" id="UP000504610"/>
    </source>
</evidence>
<keyword evidence="1" id="KW-0472">Membrane</keyword>
<organism evidence="2 3">
    <name type="scientific">Raphanus sativus</name>
    <name type="common">Radish</name>
    <name type="synonym">Raphanus raphanistrum var. sativus</name>
    <dbReference type="NCBI Taxonomy" id="3726"/>
    <lineage>
        <taxon>Eukaryota</taxon>
        <taxon>Viridiplantae</taxon>
        <taxon>Streptophyta</taxon>
        <taxon>Embryophyta</taxon>
        <taxon>Tracheophyta</taxon>
        <taxon>Spermatophyta</taxon>
        <taxon>Magnoliopsida</taxon>
        <taxon>eudicotyledons</taxon>
        <taxon>Gunneridae</taxon>
        <taxon>Pentapetalae</taxon>
        <taxon>rosids</taxon>
        <taxon>malvids</taxon>
        <taxon>Brassicales</taxon>
        <taxon>Brassicaceae</taxon>
        <taxon>Brassiceae</taxon>
        <taxon>Raphanus</taxon>
    </lineage>
</organism>
<dbReference type="OrthoDB" id="8879801at2759"/>
<gene>
    <name evidence="3" type="primary">LOC108858972</name>
</gene>
<evidence type="ECO:0000313" key="3">
    <source>
        <dbReference type="RefSeq" id="XP_018488316.2"/>
    </source>
</evidence>
<feature type="transmembrane region" description="Helical" evidence="1">
    <location>
        <begin position="49"/>
        <end position="70"/>
    </location>
</feature>
<reference evidence="2" key="1">
    <citation type="journal article" date="2019" name="Database">
        <title>The radish genome database (RadishGD): an integrated information resource for radish genomics.</title>
        <authorList>
            <person name="Yu H.J."/>
            <person name="Baek S."/>
            <person name="Lee Y.J."/>
            <person name="Cho A."/>
            <person name="Mun J.H."/>
        </authorList>
    </citation>
    <scope>NUCLEOTIDE SEQUENCE [LARGE SCALE GENOMIC DNA]</scope>
    <source>
        <strain evidence="2">cv. WK10039</strain>
    </source>
</reference>
<feature type="transmembrane region" description="Helical" evidence="1">
    <location>
        <begin position="124"/>
        <end position="145"/>
    </location>
</feature>
<feature type="transmembrane region" description="Helical" evidence="1">
    <location>
        <begin position="181"/>
        <end position="200"/>
    </location>
</feature>
<keyword evidence="1" id="KW-1133">Transmembrane helix</keyword>
<dbReference type="RefSeq" id="XP_018488316.2">
    <property type="nucleotide sequence ID" value="XM_018632814.2"/>
</dbReference>
<feature type="transmembrane region" description="Helical" evidence="1">
    <location>
        <begin position="97"/>
        <end position="117"/>
    </location>
</feature>
<sequence length="202" mass="23129">MMEIMSKRDVMVSRGIWYMMTLVSLLALAISINLLWPFGDNCESSKSRFFRDCAVSAITFYAVMLLRYFVFADLLSQPFREFIASVDRELPASIKRIPQFLISLLAFYVVICSPLKYKEYMQEYVVSVSLFTVSLVTGGIGLIQLSDKLRMETRHTLITLFFVWLFCLSGIYLCSSYDQKALGIGMLCELAATFLILLFLDD</sequence>
<name>A0A6J0NVZ6_RAPSA</name>
<feature type="transmembrane region" description="Helical" evidence="1">
    <location>
        <begin position="157"/>
        <end position="174"/>
    </location>
</feature>
<keyword evidence="2" id="KW-1185">Reference proteome</keyword>
<dbReference type="KEGG" id="rsz:108858972"/>
<reference evidence="3" key="2">
    <citation type="submission" date="2025-08" db="UniProtKB">
        <authorList>
            <consortium name="RefSeq"/>
        </authorList>
    </citation>
    <scope>IDENTIFICATION</scope>
    <source>
        <tissue evidence="3">Leaf</tissue>
    </source>
</reference>
<protein>
    <submittedName>
        <fullName evidence="3">Uncharacterized protein LOC108858972</fullName>
    </submittedName>
</protein>